<evidence type="ECO:0000256" key="1">
    <source>
        <dbReference type="SAM" id="MobiDB-lite"/>
    </source>
</evidence>
<keyword evidence="4" id="KW-1185">Reference proteome</keyword>
<proteinExistence type="predicted"/>
<feature type="compositionally biased region" description="Basic and acidic residues" evidence="1">
    <location>
        <begin position="56"/>
        <end position="66"/>
    </location>
</feature>
<gene>
    <name evidence="3" type="ORF">GCM10010470_00630</name>
</gene>
<dbReference type="Proteomes" id="UP001500979">
    <property type="component" value="Unassembled WGS sequence"/>
</dbReference>
<dbReference type="Pfam" id="PF02467">
    <property type="entry name" value="Whib"/>
    <property type="match status" value="1"/>
</dbReference>
<organism evidence="3 4">
    <name type="scientific">Saccharopolyspora taberi</name>
    <dbReference type="NCBI Taxonomy" id="60895"/>
    <lineage>
        <taxon>Bacteria</taxon>
        <taxon>Bacillati</taxon>
        <taxon>Actinomycetota</taxon>
        <taxon>Actinomycetes</taxon>
        <taxon>Pseudonocardiales</taxon>
        <taxon>Pseudonocardiaceae</taxon>
        <taxon>Saccharopolyspora</taxon>
    </lineage>
</organism>
<feature type="domain" description="4Fe-4S Wbl-type" evidence="2">
    <location>
        <begin position="93"/>
        <end position="155"/>
    </location>
</feature>
<protein>
    <recommendedName>
        <fullName evidence="2">4Fe-4S Wbl-type domain-containing protein</fullName>
    </recommendedName>
</protein>
<evidence type="ECO:0000313" key="4">
    <source>
        <dbReference type="Proteomes" id="UP001500979"/>
    </source>
</evidence>
<comment type="caution">
    <text evidence="3">The sequence shown here is derived from an EMBL/GenBank/DDBJ whole genome shotgun (WGS) entry which is preliminary data.</text>
</comment>
<accession>A0ABN3V000</accession>
<evidence type="ECO:0000313" key="3">
    <source>
        <dbReference type="EMBL" id="GAA2772960.1"/>
    </source>
</evidence>
<evidence type="ECO:0000259" key="2">
    <source>
        <dbReference type="PROSITE" id="PS51674"/>
    </source>
</evidence>
<feature type="region of interest" description="Disordered" evidence="1">
    <location>
        <begin position="50"/>
        <end position="69"/>
    </location>
</feature>
<dbReference type="PROSITE" id="PS51674">
    <property type="entry name" value="4FE4S_WBL"/>
    <property type="match status" value="1"/>
</dbReference>
<dbReference type="EMBL" id="BAAAUX010000001">
    <property type="protein sequence ID" value="GAA2772960.1"/>
    <property type="molecule type" value="Genomic_DNA"/>
</dbReference>
<reference evidence="3 4" key="1">
    <citation type="journal article" date="2019" name="Int. J. Syst. Evol. Microbiol.">
        <title>The Global Catalogue of Microorganisms (GCM) 10K type strain sequencing project: providing services to taxonomists for standard genome sequencing and annotation.</title>
        <authorList>
            <consortium name="The Broad Institute Genomics Platform"/>
            <consortium name="The Broad Institute Genome Sequencing Center for Infectious Disease"/>
            <person name="Wu L."/>
            <person name="Ma J."/>
        </authorList>
    </citation>
    <scope>NUCLEOTIDE SEQUENCE [LARGE SCALE GENOMIC DNA]</scope>
    <source>
        <strain evidence="3 4">JCM 9383</strain>
    </source>
</reference>
<dbReference type="RefSeq" id="WP_344677253.1">
    <property type="nucleotide sequence ID" value="NZ_BAAAUX010000001.1"/>
</dbReference>
<name>A0ABN3V000_9PSEU</name>
<dbReference type="InterPro" id="IPR034768">
    <property type="entry name" value="4FE4S_WBL"/>
</dbReference>
<sequence length="169" mass="19023">MTTTTAQRYAAKLAGTCVYGHDITDDENVYFRPLKSGGVSRQCRECRRRTQATANDKARERVREEAQQPGVTLLSGADTRAATGDHDWHAHAECDGADLDAFFLRDDERGIPQRARDAAGDYCKWCPVRRECGDDATATRSHGLWGGAWRDRHPKANRYRIRNLIGDDQ</sequence>